<feature type="compositionally biased region" description="Gly residues" evidence="1">
    <location>
        <begin position="96"/>
        <end position="107"/>
    </location>
</feature>
<organism evidence="2 3">
    <name type="scientific">Candidatus Thalassospirochaeta sargassi</name>
    <dbReference type="NCBI Taxonomy" id="3119039"/>
    <lineage>
        <taxon>Bacteria</taxon>
        <taxon>Pseudomonadati</taxon>
        <taxon>Spirochaetota</taxon>
        <taxon>Spirochaetia</taxon>
        <taxon>Spirochaetales</taxon>
        <taxon>Spirochaetaceae</taxon>
        <taxon>Candidatus Thalassospirochaeta</taxon>
    </lineage>
</organism>
<evidence type="ECO:0000313" key="2">
    <source>
        <dbReference type="EMBL" id="MDC7227951.1"/>
    </source>
</evidence>
<comment type="caution">
    <text evidence="2">The sequence shown here is derived from an EMBL/GenBank/DDBJ whole genome shotgun (WGS) entry which is preliminary data.</text>
</comment>
<feature type="compositionally biased region" description="Acidic residues" evidence="1">
    <location>
        <begin position="110"/>
        <end position="119"/>
    </location>
</feature>
<protein>
    <submittedName>
        <fullName evidence="2">Uncharacterized protein</fullName>
    </submittedName>
</protein>
<dbReference type="EMBL" id="JAQQAL010000036">
    <property type="protein sequence ID" value="MDC7227951.1"/>
    <property type="molecule type" value="Genomic_DNA"/>
</dbReference>
<feature type="region of interest" description="Disordered" evidence="1">
    <location>
        <begin position="81"/>
        <end position="119"/>
    </location>
</feature>
<evidence type="ECO:0000256" key="1">
    <source>
        <dbReference type="SAM" id="MobiDB-lite"/>
    </source>
</evidence>
<reference evidence="2 3" key="1">
    <citation type="submission" date="2022-12" db="EMBL/GenBank/DDBJ databases">
        <title>Metagenome assembled genome from gulf of manar.</title>
        <authorList>
            <person name="Kohli P."/>
            <person name="Pk S."/>
            <person name="Venkata Ramana C."/>
            <person name="Sasikala C."/>
        </authorList>
    </citation>
    <scope>NUCLEOTIDE SEQUENCE [LARGE SCALE GENOMIC DNA]</scope>
    <source>
        <strain evidence="2">JB008</strain>
    </source>
</reference>
<evidence type="ECO:0000313" key="3">
    <source>
        <dbReference type="Proteomes" id="UP001221217"/>
    </source>
</evidence>
<proteinExistence type="predicted"/>
<gene>
    <name evidence="2" type="ORF">PQJ61_14395</name>
</gene>
<accession>A0AAJ1IJ32</accession>
<name>A0AAJ1IJ32_9SPIO</name>
<dbReference type="Proteomes" id="UP001221217">
    <property type="component" value="Unassembled WGS sequence"/>
</dbReference>
<sequence>MKKTIMVSNSWRPEENAECAKCGAEIEYAWGDYSFRYFESKDKSDLCIICKSCAAALTKNDKKIRVINRSPIMDMINLKNSAWKSQPKRQGKGFSSFGGGSAAGGGTEADTSDESDAEK</sequence>
<dbReference type="AlphaFoldDB" id="A0AAJ1IJ32"/>